<gene>
    <name evidence="2" type="ORF">UFOVP268_13</name>
    <name evidence="1" type="ORF">UFOVP97_51</name>
</gene>
<proteinExistence type="predicted"/>
<organism evidence="1">
    <name type="scientific">uncultured Caudovirales phage</name>
    <dbReference type="NCBI Taxonomy" id="2100421"/>
    <lineage>
        <taxon>Viruses</taxon>
        <taxon>Duplodnaviria</taxon>
        <taxon>Heunggongvirae</taxon>
        <taxon>Uroviricota</taxon>
        <taxon>Caudoviricetes</taxon>
        <taxon>Peduoviridae</taxon>
        <taxon>Maltschvirus</taxon>
        <taxon>Maltschvirus maltsch</taxon>
    </lineage>
</organism>
<dbReference type="EMBL" id="LR796216">
    <property type="protein sequence ID" value="CAB4127823.1"/>
    <property type="molecule type" value="Genomic_DNA"/>
</dbReference>
<sequence>MKKMNAEMQRDFDPVFTNVTNKYSSEYHDFLNSVNAVSRPYPANAPNPDDMKFDKAARKRYNKANDFHDWEFNDANYR</sequence>
<reference evidence="1" key="1">
    <citation type="submission" date="2020-04" db="EMBL/GenBank/DDBJ databases">
        <authorList>
            <person name="Chiriac C."/>
            <person name="Salcher M."/>
            <person name="Ghai R."/>
            <person name="Kavagutti S V."/>
        </authorList>
    </citation>
    <scope>NUCLEOTIDE SEQUENCE</scope>
</reference>
<evidence type="ECO:0000313" key="1">
    <source>
        <dbReference type="EMBL" id="CAB4127823.1"/>
    </source>
</evidence>
<evidence type="ECO:0000313" key="2">
    <source>
        <dbReference type="EMBL" id="CAB4134074.1"/>
    </source>
</evidence>
<name>A0A6J5L3L0_9CAUD</name>
<protein>
    <submittedName>
        <fullName evidence="1">Uncharacterized protein</fullName>
    </submittedName>
</protein>
<accession>A0A6J5L3L0</accession>
<dbReference type="EMBL" id="LR796286">
    <property type="protein sequence ID" value="CAB4134074.1"/>
    <property type="molecule type" value="Genomic_DNA"/>
</dbReference>